<dbReference type="Gene3D" id="2.20.140.10">
    <property type="entry name" value="WGR domain"/>
    <property type="match status" value="1"/>
</dbReference>
<evidence type="ECO:0000313" key="3">
    <source>
        <dbReference type="Proteomes" id="UP000011988"/>
    </source>
</evidence>
<dbReference type="PANTHER" id="PTHR30634:SF13">
    <property type="entry name" value="PROTEIN YEHF"/>
    <property type="match status" value="1"/>
</dbReference>
<protein>
    <submittedName>
        <fullName evidence="2">Leucine rich repeat protein</fullName>
    </submittedName>
</protein>
<dbReference type="PANTHER" id="PTHR30634">
    <property type="entry name" value="OUTER MEMBRANE LOLAB LIPOPROTEIN INSERTION APPARATUS"/>
    <property type="match status" value="1"/>
</dbReference>
<accession>M6CWT4</accession>
<dbReference type="SUPFAM" id="SSF142921">
    <property type="entry name" value="WGR domain-like"/>
    <property type="match status" value="1"/>
</dbReference>
<proteinExistence type="predicted"/>
<sequence>MKKNLSYKDDKSDKFWTIEVSGKSFTVTYGKTGTSGQTQTKTFGSEEECLKEAKKLLSEKLKKGYVEEIGDLATTKSAATNTEKKNSEPKADYIKEWEEIANSKDLQDSLTKHFSYLADSPGFEPVVRKVFEHAKAAKVNGKTLIVEFKNGKTLKVASPGDPNSFKKFPKSFLKLIEKHATLKTDRLELGKCYFDFDIFDEGDRVYEIFDGKESNVLCPLHYQDNSDWIYHPTEKNKEGEPAIFPVIHELEDEINPVYYNIGALFLQQLADEFEIEVEIPVIERPADPSADAKAGWWKNLSDAWKQALRDQFENKEKEPTFEKILTLERLNLNGTAISDLKPLETLLVEKKFKLEIIRLNDTSVSDLSILATAGKKLFSVDISGTPVKDVSMLKEISFLTADRCADLDFTSLAKLKKLRELSLRDTKLNDLEFLHNFTELEQLNINGTPVTDEQIQKFHVRFKKDRLEKNKTVSYGRDPLKLDIHPEIKDPLLRTLADNSDYKPELAIEAGEKLLAQRAERKDIKQVLKDMISICDKQWRKYLYIKTSEGEKKYEFFKQSEKRFQYILETGDFTSPVSIVVVADPIAEIVALIPFIYENKKKYKAFCTIEDDSFYHVGAIQKIISNTKYHDVTIAQVEEAVKKSDYVEYKVNEKGEMYIKVKK</sequence>
<dbReference type="InterPro" id="IPR008893">
    <property type="entry name" value="WGR_domain"/>
</dbReference>
<feature type="domain" description="WGR" evidence="1">
    <location>
        <begin position="1"/>
        <end position="79"/>
    </location>
</feature>
<dbReference type="Gene3D" id="3.80.10.10">
    <property type="entry name" value="Ribonuclease Inhibitor"/>
    <property type="match status" value="1"/>
</dbReference>
<dbReference type="InterPro" id="IPR036930">
    <property type="entry name" value="WGR_dom_sf"/>
</dbReference>
<dbReference type="OrthoDB" id="344922at2"/>
<dbReference type="PATRIC" id="fig|1218565.3.peg.1217"/>
<gene>
    <name evidence="2" type="ORF">LEP1GSC194_3266</name>
</gene>
<reference evidence="2 3" key="1">
    <citation type="submission" date="2013-01" db="EMBL/GenBank/DDBJ databases">
        <authorList>
            <person name="Harkins D.M."/>
            <person name="Durkin A.S."/>
            <person name="Brinkac L.M."/>
            <person name="Haft D.H."/>
            <person name="Selengut J.D."/>
            <person name="Sanka R."/>
            <person name="DePew J."/>
            <person name="Purushe J."/>
            <person name="Galloway R.L."/>
            <person name="Vinetz J.M."/>
            <person name="Sutton G.G."/>
            <person name="Nierman W.C."/>
            <person name="Fouts D.E."/>
        </authorList>
    </citation>
    <scope>NUCLEOTIDE SEQUENCE [LARGE SCALE GENOMIC DNA]</scope>
    <source>
        <strain evidence="2 3">79601</strain>
    </source>
</reference>
<evidence type="ECO:0000313" key="2">
    <source>
        <dbReference type="EMBL" id="EMJ96357.1"/>
    </source>
</evidence>
<organism evidence="2 3">
    <name type="scientific">Leptospira alstonii serovar Sichuan str. 79601</name>
    <dbReference type="NCBI Taxonomy" id="1218565"/>
    <lineage>
        <taxon>Bacteria</taxon>
        <taxon>Pseudomonadati</taxon>
        <taxon>Spirochaetota</taxon>
        <taxon>Spirochaetia</taxon>
        <taxon>Leptospirales</taxon>
        <taxon>Leptospiraceae</taxon>
        <taxon>Leptospira</taxon>
    </lineage>
</organism>
<comment type="caution">
    <text evidence="2">The sequence shown here is derived from an EMBL/GenBank/DDBJ whole genome shotgun (WGS) entry which is preliminary data.</text>
</comment>
<dbReference type="Proteomes" id="UP000011988">
    <property type="component" value="Unassembled WGS sequence"/>
</dbReference>
<name>M6CWT4_9LEPT</name>
<dbReference type="InterPro" id="IPR050458">
    <property type="entry name" value="LolB"/>
</dbReference>
<dbReference type="Pfam" id="PF05406">
    <property type="entry name" value="WGR"/>
    <property type="match status" value="1"/>
</dbReference>
<dbReference type="PROSITE" id="PS51450">
    <property type="entry name" value="LRR"/>
    <property type="match status" value="1"/>
</dbReference>
<dbReference type="RefSeq" id="WP_020772672.1">
    <property type="nucleotide sequence ID" value="NZ_ANIK01000026.1"/>
</dbReference>
<dbReference type="PROSITE" id="PS51977">
    <property type="entry name" value="WGR"/>
    <property type="match status" value="1"/>
</dbReference>
<dbReference type="AlphaFoldDB" id="M6CWT4"/>
<dbReference type="CDD" id="cd07996">
    <property type="entry name" value="WGR_MMR_like"/>
    <property type="match status" value="1"/>
</dbReference>
<dbReference type="SMART" id="SM00773">
    <property type="entry name" value="WGR"/>
    <property type="match status" value="1"/>
</dbReference>
<dbReference type="SUPFAM" id="SSF52047">
    <property type="entry name" value="RNI-like"/>
    <property type="match status" value="1"/>
</dbReference>
<dbReference type="InterPro" id="IPR001611">
    <property type="entry name" value="Leu-rich_rpt"/>
</dbReference>
<dbReference type="InterPro" id="IPR049809">
    <property type="entry name" value="YehF/YfeS-like_WGR"/>
</dbReference>
<dbReference type="EMBL" id="ANIK01000026">
    <property type="protein sequence ID" value="EMJ96357.1"/>
    <property type="molecule type" value="Genomic_DNA"/>
</dbReference>
<dbReference type="InterPro" id="IPR032675">
    <property type="entry name" value="LRR_dom_sf"/>
</dbReference>
<evidence type="ECO:0000259" key="1">
    <source>
        <dbReference type="PROSITE" id="PS51977"/>
    </source>
</evidence>